<keyword evidence="4" id="KW-1185">Reference proteome</keyword>
<proteinExistence type="predicted"/>
<gene>
    <name evidence="5" type="primary">LOC125422078</name>
</gene>
<organism evidence="4 5">
    <name type="scientific">Ziziphus jujuba</name>
    <name type="common">Chinese jujube</name>
    <name type="synonym">Ziziphus sativa</name>
    <dbReference type="NCBI Taxonomy" id="326968"/>
    <lineage>
        <taxon>Eukaryota</taxon>
        <taxon>Viridiplantae</taxon>
        <taxon>Streptophyta</taxon>
        <taxon>Embryophyta</taxon>
        <taxon>Tracheophyta</taxon>
        <taxon>Spermatophyta</taxon>
        <taxon>Magnoliopsida</taxon>
        <taxon>eudicotyledons</taxon>
        <taxon>Gunneridae</taxon>
        <taxon>Pentapetalae</taxon>
        <taxon>rosids</taxon>
        <taxon>fabids</taxon>
        <taxon>Rosales</taxon>
        <taxon>Rhamnaceae</taxon>
        <taxon>Paliureae</taxon>
        <taxon>Ziziphus</taxon>
    </lineage>
</organism>
<dbReference type="InterPro" id="IPR000719">
    <property type="entry name" value="Prot_kinase_dom"/>
</dbReference>
<evidence type="ECO:0000313" key="5">
    <source>
        <dbReference type="RefSeq" id="XP_060672705.1"/>
    </source>
</evidence>
<keyword evidence="1" id="KW-0547">Nucleotide-binding</keyword>
<name>A0ABM4A7K3_ZIZJJ</name>
<evidence type="ECO:0000256" key="2">
    <source>
        <dbReference type="ARBA" id="ARBA00022840"/>
    </source>
</evidence>
<dbReference type="InterPro" id="IPR045274">
    <property type="entry name" value="WAK-like"/>
</dbReference>
<dbReference type="Gene3D" id="1.10.510.10">
    <property type="entry name" value="Transferase(Phosphotransferase) domain 1"/>
    <property type="match status" value="1"/>
</dbReference>
<keyword evidence="2" id="KW-0067">ATP-binding</keyword>
<dbReference type="PROSITE" id="PS50011">
    <property type="entry name" value="PROTEIN_KINASE_DOM"/>
    <property type="match status" value="1"/>
</dbReference>
<dbReference type="PANTHER" id="PTHR27005:SF280">
    <property type="entry name" value="WALL-ASSOCIATED RECEPTOR KINASE-LIKE 8"/>
    <property type="match status" value="1"/>
</dbReference>
<sequence length="171" mass="19556">MTKMRNFLLHGKCVHELHWKLQVLCPTYTLHLPFPCTICDIKSSNILFYDKYRAKIADFGSSKSVTIDQTHVATRVHGTFGYLDPEYFQSSQFTEKGDVYSFGVVTVELLMGQKPVCIKRLKEGRSLANFFFMCMEENRLFDVVDPQIGNKGSKEQIMEVANVARGCLNLN</sequence>
<dbReference type="Proteomes" id="UP001652623">
    <property type="component" value="Chromosome 4"/>
</dbReference>
<dbReference type="InterPro" id="IPR011009">
    <property type="entry name" value="Kinase-like_dom_sf"/>
</dbReference>
<dbReference type="Pfam" id="PF00069">
    <property type="entry name" value="Pkinase"/>
    <property type="match status" value="1"/>
</dbReference>
<evidence type="ECO:0000259" key="3">
    <source>
        <dbReference type="PROSITE" id="PS50011"/>
    </source>
</evidence>
<protein>
    <submittedName>
        <fullName evidence="5">Wall-associated receptor kinase-like 1</fullName>
    </submittedName>
</protein>
<dbReference type="GeneID" id="125422078"/>
<reference evidence="5" key="1">
    <citation type="submission" date="2025-08" db="UniProtKB">
        <authorList>
            <consortium name="RefSeq"/>
        </authorList>
    </citation>
    <scope>IDENTIFICATION</scope>
    <source>
        <tissue evidence="5">Seedling</tissue>
    </source>
</reference>
<dbReference type="RefSeq" id="XP_060672705.1">
    <property type="nucleotide sequence ID" value="XM_060816722.1"/>
</dbReference>
<feature type="domain" description="Protein kinase" evidence="3">
    <location>
        <begin position="1"/>
        <end position="171"/>
    </location>
</feature>
<accession>A0ABM4A7K3</accession>
<dbReference type="PANTHER" id="PTHR27005">
    <property type="entry name" value="WALL-ASSOCIATED RECEPTOR KINASE-LIKE 21"/>
    <property type="match status" value="1"/>
</dbReference>
<dbReference type="SUPFAM" id="SSF56112">
    <property type="entry name" value="Protein kinase-like (PK-like)"/>
    <property type="match status" value="1"/>
</dbReference>
<evidence type="ECO:0000256" key="1">
    <source>
        <dbReference type="ARBA" id="ARBA00022741"/>
    </source>
</evidence>
<evidence type="ECO:0000313" key="4">
    <source>
        <dbReference type="Proteomes" id="UP001652623"/>
    </source>
</evidence>